<protein>
    <submittedName>
        <fullName evidence="1">Uncharacterized protein</fullName>
    </submittedName>
</protein>
<dbReference type="EMBL" id="CM046398">
    <property type="protein sequence ID" value="KAI8532977.1"/>
    <property type="molecule type" value="Genomic_DNA"/>
</dbReference>
<accession>A0ACC0LXD8</accession>
<comment type="caution">
    <text evidence="1">The sequence shown here is derived from an EMBL/GenBank/DDBJ whole genome shotgun (WGS) entry which is preliminary data.</text>
</comment>
<gene>
    <name evidence="1" type="ORF">RHMOL_Rhmol11G0260300</name>
</gene>
<proteinExistence type="predicted"/>
<evidence type="ECO:0000313" key="1">
    <source>
        <dbReference type="EMBL" id="KAI8532977.1"/>
    </source>
</evidence>
<dbReference type="Proteomes" id="UP001062846">
    <property type="component" value="Chromosome 11"/>
</dbReference>
<organism evidence="1 2">
    <name type="scientific">Rhododendron molle</name>
    <name type="common">Chinese azalea</name>
    <name type="synonym">Azalea mollis</name>
    <dbReference type="NCBI Taxonomy" id="49168"/>
    <lineage>
        <taxon>Eukaryota</taxon>
        <taxon>Viridiplantae</taxon>
        <taxon>Streptophyta</taxon>
        <taxon>Embryophyta</taxon>
        <taxon>Tracheophyta</taxon>
        <taxon>Spermatophyta</taxon>
        <taxon>Magnoliopsida</taxon>
        <taxon>eudicotyledons</taxon>
        <taxon>Gunneridae</taxon>
        <taxon>Pentapetalae</taxon>
        <taxon>asterids</taxon>
        <taxon>Ericales</taxon>
        <taxon>Ericaceae</taxon>
        <taxon>Ericoideae</taxon>
        <taxon>Rhodoreae</taxon>
        <taxon>Rhododendron</taxon>
    </lineage>
</organism>
<name>A0ACC0LXD8_RHOML</name>
<sequence>MLAENPAFFYAFQGDNINIFWADETSRMNYNYFGDTVKLDMFYMNNYKVPFAAFTGLNHHRQQVLFGCALLLNESDSTFVRLIQTWLHVMSGRFPISITDEHRIDSANLVFDGYVNATTTLQFLIKQYGKAVAGWHEKELKADYDTTSRYACFEDTITHGKQAADIYTKFQEKLVQTLANPATKIEESGTITSY</sequence>
<evidence type="ECO:0000313" key="2">
    <source>
        <dbReference type="Proteomes" id="UP001062846"/>
    </source>
</evidence>
<keyword evidence="2" id="KW-1185">Reference proteome</keyword>
<reference evidence="1" key="1">
    <citation type="submission" date="2022-02" db="EMBL/GenBank/DDBJ databases">
        <title>Plant Genome Project.</title>
        <authorList>
            <person name="Zhang R.-G."/>
        </authorList>
    </citation>
    <scope>NUCLEOTIDE SEQUENCE</scope>
    <source>
        <strain evidence="1">AT1</strain>
    </source>
</reference>